<name>A0A9P6IRL5_MORAP</name>
<dbReference type="AlphaFoldDB" id="A0A9P6IRL5"/>
<protein>
    <submittedName>
        <fullName evidence="5">U3 snoRNP protein</fullName>
    </submittedName>
</protein>
<dbReference type="CDD" id="cd00200">
    <property type="entry name" value="WD40"/>
    <property type="match status" value="1"/>
</dbReference>
<organism evidence="5 6">
    <name type="scientific">Mortierella alpina</name>
    <name type="common">Oleaginous fungus</name>
    <name type="synonym">Mortierella renispora</name>
    <dbReference type="NCBI Taxonomy" id="64518"/>
    <lineage>
        <taxon>Eukaryota</taxon>
        <taxon>Fungi</taxon>
        <taxon>Fungi incertae sedis</taxon>
        <taxon>Mucoromycota</taxon>
        <taxon>Mortierellomycotina</taxon>
        <taxon>Mortierellomycetes</taxon>
        <taxon>Mortierellales</taxon>
        <taxon>Mortierellaceae</taxon>
        <taxon>Mortierella</taxon>
    </lineage>
</organism>
<evidence type="ECO:0000256" key="4">
    <source>
        <dbReference type="SAM" id="MobiDB-lite"/>
    </source>
</evidence>
<feature type="compositionally biased region" description="Basic and acidic residues" evidence="4">
    <location>
        <begin position="426"/>
        <end position="442"/>
    </location>
</feature>
<evidence type="ECO:0000256" key="2">
    <source>
        <dbReference type="ARBA" id="ARBA00022737"/>
    </source>
</evidence>
<dbReference type="InterPro" id="IPR020472">
    <property type="entry name" value="WD40_PAC1"/>
</dbReference>
<reference evidence="5" key="1">
    <citation type="journal article" date="2020" name="Fungal Divers.">
        <title>Resolving the Mortierellaceae phylogeny through synthesis of multi-gene phylogenetics and phylogenomics.</title>
        <authorList>
            <person name="Vandepol N."/>
            <person name="Liber J."/>
            <person name="Desiro A."/>
            <person name="Na H."/>
            <person name="Kennedy M."/>
            <person name="Barry K."/>
            <person name="Grigoriev I.V."/>
            <person name="Miller A.N."/>
            <person name="O'Donnell K."/>
            <person name="Stajich J.E."/>
            <person name="Bonito G."/>
        </authorList>
    </citation>
    <scope>NUCLEOTIDE SEQUENCE</scope>
    <source>
        <strain evidence="5">CK1249</strain>
    </source>
</reference>
<keyword evidence="1 3" id="KW-0853">WD repeat</keyword>
<keyword evidence="2" id="KW-0677">Repeat</keyword>
<dbReference type="OrthoDB" id="538223at2759"/>
<dbReference type="PROSITE" id="PS50082">
    <property type="entry name" value="WD_REPEATS_2"/>
    <property type="match status" value="5"/>
</dbReference>
<keyword evidence="6" id="KW-1185">Reference proteome</keyword>
<dbReference type="InterPro" id="IPR001680">
    <property type="entry name" value="WD40_rpt"/>
</dbReference>
<evidence type="ECO:0000256" key="1">
    <source>
        <dbReference type="ARBA" id="ARBA00022574"/>
    </source>
</evidence>
<dbReference type="PANTHER" id="PTHR19848:SF8">
    <property type="entry name" value="F-BOX AND WD REPEAT DOMAIN CONTAINING 7"/>
    <property type="match status" value="1"/>
</dbReference>
<feature type="repeat" description="WD" evidence="3">
    <location>
        <begin position="125"/>
        <end position="150"/>
    </location>
</feature>
<dbReference type="PROSITE" id="PS50294">
    <property type="entry name" value="WD_REPEATS_REGION"/>
    <property type="match status" value="3"/>
</dbReference>
<dbReference type="SUPFAM" id="SSF50978">
    <property type="entry name" value="WD40 repeat-like"/>
    <property type="match status" value="1"/>
</dbReference>
<dbReference type="Gene3D" id="2.130.10.10">
    <property type="entry name" value="YVTN repeat-like/Quinoprotein amine dehydrogenase"/>
    <property type="match status" value="3"/>
</dbReference>
<feature type="repeat" description="WD" evidence="3">
    <location>
        <begin position="294"/>
        <end position="325"/>
    </location>
</feature>
<evidence type="ECO:0000256" key="3">
    <source>
        <dbReference type="PROSITE-ProRule" id="PRU00221"/>
    </source>
</evidence>
<dbReference type="PANTHER" id="PTHR19848">
    <property type="entry name" value="WD40 REPEAT PROTEIN"/>
    <property type="match status" value="1"/>
</dbReference>
<dbReference type="InterPro" id="IPR015943">
    <property type="entry name" value="WD40/YVTN_repeat-like_dom_sf"/>
</dbReference>
<dbReference type="SUPFAM" id="SSF50960">
    <property type="entry name" value="TolB, C-terminal domain"/>
    <property type="match status" value="1"/>
</dbReference>
<dbReference type="Proteomes" id="UP000738359">
    <property type="component" value="Unassembled WGS sequence"/>
</dbReference>
<accession>A0A9P6IRL5</accession>
<sequence length="450" mass="48677">MAFSPNGQWIVTSNADDNSLRLWDISSGLPISTFSGHADQIWTFSFSPSCAQIASGDEEGHVRLWEVDTGRAILNLDGPAGPVRTVTYCPDGRSILSSNDGQGVQQWNFLTGEPAPPPRKIAGDVSLYAFSPDGIQIATGHKDGTIRLWSRQADTVECTLLGHPQTVLELAYSPCGRWIVSVTRDGARLWDMHTNEHPGLIAEVYYGGQKYASYCVAFTPSSQIVLSLQDFKLRLYDPRAQDPCTVLKTLESIGFGTIVSMDCSPGGQEVAIGAWGNGTVHLWDFQPDKICTELKGHDLEVSSVAYSPCGQWILSGSKDKTVRVWRFGAGEANSWSCVGVVRGCSDSISSVAWNPVAALEFVTGCDDSSVRIWRIASHDNMDGGDVSVQMLWGNDVGILCASDLSLQGAIGLSPINQKLLLQRGAKGDSLHSEDDGLSKEEDKASEEEDD</sequence>
<evidence type="ECO:0000313" key="6">
    <source>
        <dbReference type="Proteomes" id="UP000738359"/>
    </source>
</evidence>
<dbReference type="Pfam" id="PF00400">
    <property type="entry name" value="WD40"/>
    <property type="match status" value="6"/>
</dbReference>
<dbReference type="EMBL" id="JAAAHY010002151">
    <property type="protein sequence ID" value="KAF9945223.1"/>
    <property type="molecule type" value="Genomic_DNA"/>
</dbReference>
<proteinExistence type="predicted"/>
<comment type="caution">
    <text evidence="5">The sequence shown here is derived from an EMBL/GenBank/DDBJ whole genome shotgun (WGS) entry which is preliminary data.</text>
</comment>
<feature type="repeat" description="WD" evidence="3">
    <location>
        <begin position="34"/>
        <end position="75"/>
    </location>
</feature>
<dbReference type="SMART" id="SM00320">
    <property type="entry name" value="WD40"/>
    <property type="match status" value="8"/>
</dbReference>
<dbReference type="PRINTS" id="PR00320">
    <property type="entry name" value="GPROTEINBRPT"/>
</dbReference>
<feature type="repeat" description="WD" evidence="3">
    <location>
        <begin position="341"/>
        <end position="383"/>
    </location>
</feature>
<feature type="region of interest" description="Disordered" evidence="4">
    <location>
        <begin position="426"/>
        <end position="450"/>
    </location>
</feature>
<dbReference type="InterPro" id="IPR036322">
    <property type="entry name" value="WD40_repeat_dom_sf"/>
</dbReference>
<evidence type="ECO:0000313" key="5">
    <source>
        <dbReference type="EMBL" id="KAF9945223.1"/>
    </source>
</evidence>
<feature type="repeat" description="WD" evidence="3">
    <location>
        <begin position="1"/>
        <end position="33"/>
    </location>
</feature>
<gene>
    <name evidence="5" type="primary">PWP2</name>
    <name evidence="5" type="ORF">BGZ70_003969</name>
</gene>